<name>G2QIK5_THET4</name>
<dbReference type="GeneID" id="11506575"/>
<dbReference type="VEuPathDB" id="FungiDB:MYCTH_2307921"/>
<dbReference type="HOGENOM" id="CLU_031555_3_0_1"/>
<dbReference type="EMBL" id="CP003006">
    <property type="protein sequence ID" value="AEO59536.1"/>
    <property type="molecule type" value="Genomic_DNA"/>
</dbReference>
<proteinExistence type="predicted"/>
<dbReference type="KEGG" id="mtm:MYCTH_2307921"/>
<evidence type="ECO:0000256" key="1">
    <source>
        <dbReference type="SAM" id="MobiDB-lite"/>
    </source>
</evidence>
<dbReference type="eggNOG" id="ENOG502S8FX">
    <property type="taxonomic scope" value="Eukaryota"/>
</dbReference>
<evidence type="ECO:0008006" key="4">
    <source>
        <dbReference type="Google" id="ProtNLM"/>
    </source>
</evidence>
<dbReference type="OrthoDB" id="5326346at2759"/>
<keyword evidence="3" id="KW-1185">Reference proteome</keyword>
<dbReference type="RefSeq" id="XP_003664781.1">
    <property type="nucleotide sequence ID" value="XM_003664733.1"/>
</dbReference>
<dbReference type="AlphaFoldDB" id="G2QIK5"/>
<reference evidence="2 3" key="1">
    <citation type="journal article" date="2011" name="Nat. Biotechnol.">
        <title>Comparative genomic analysis of the thermophilic biomass-degrading fungi Myceliophthora thermophila and Thielavia terrestris.</title>
        <authorList>
            <person name="Berka R.M."/>
            <person name="Grigoriev I.V."/>
            <person name="Otillar R."/>
            <person name="Salamov A."/>
            <person name="Grimwood J."/>
            <person name="Reid I."/>
            <person name="Ishmael N."/>
            <person name="John T."/>
            <person name="Darmond C."/>
            <person name="Moisan M.-C."/>
            <person name="Henrissat B."/>
            <person name="Coutinho P.M."/>
            <person name="Lombard V."/>
            <person name="Natvig D.O."/>
            <person name="Lindquist E."/>
            <person name="Schmutz J."/>
            <person name="Lucas S."/>
            <person name="Harris P."/>
            <person name="Powlowski J."/>
            <person name="Bellemare A."/>
            <person name="Taylor D."/>
            <person name="Butler G."/>
            <person name="de Vries R.P."/>
            <person name="Allijn I.E."/>
            <person name="van den Brink J."/>
            <person name="Ushinsky S."/>
            <person name="Storms R."/>
            <person name="Powell A.J."/>
            <person name="Paulsen I.T."/>
            <person name="Elbourne L.D.H."/>
            <person name="Baker S.E."/>
            <person name="Magnuson J."/>
            <person name="LaBoissiere S."/>
            <person name="Clutterbuck A.J."/>
            <person name="Martinez D."/>
            <person name="Wogulis M."/>
            <person name="de Leon A.L."/>
            <person name="Rey M.W."/>
            <person name="Tsang A."/>
        </authorList>
    </citation>
    <scope>NUCLEOTIDE SEQUENCE [LARGE SCALE GENOMIC DNA]</scope>
    <source>
        <strain evidence="3">ATCC 42464 / BCRC 31852 / DSM 1799</strain>
    </source>
</reference>
<organism evidence="2 3">
    <name type="scientific">Thermothelomyces thermophilus (strain ATCC 42464 / BCRC 31852 / DSM 1799)</name>
    <name type="common">Sporotrichum thermophile</name>
    <dbReference type="NCBI Taxonomy" id="573729"/>
    <lineage>
        <taxon>Eukaryota</taxon>
        <taxon>Fungi</taxon>
        <taxon>Dikarya</taxon>
        <taxon>Ascomycota</taxon>
        <taxon>Pezizomycotina</taxon>
        <taxon>Sordariomycetes</taxon>
        <taxon>Sordariomycetidae</taxon>
        <taxon>Sordariales</taxon>
        <taxon>Chaetomiaceae</taxon>
        <taxon>Thermothelomyces</taxon>
    </lineage>
</organism>
<feature type="compositionally biased region" description="Basic and acidic residues" evidence="1">
    <location>
        <begin position="332"/>
        <end position="344"/>
    </location>
</feature>
<sequence length="442" mass="47769">MDSVEIVVVASPFANLAPLYEADSDADALLIVPPSNNTIALRSELPSHPNGIDSEQNGRGAATGVLQTGLRIKASSKHLALASRVFRNKLQFGNARAARQSDGRIHLRLAEGFHPTAVSIVINAIHGRGSKVPRNVDLEMLAHIALFVDRFQLLDAVEVYADRWISNLEHSDPDTFSRDPIPWIYISHVFRQGDIFKEATKLAAAQSSGPISTLGLPIKEKIIHHIDAQRQALLGRALAPLHQAVDTLVSGAAACSSHHCDSLLLGELIKSLQGGDHERGREHETTTTTTTTTATAGLIWPRPARPFPGLGFASVVGRVDRGLAAYRRAVEAREEAERQRRQSVEVEPWYMKKGGGPGPGPSTPGRPGWGVVSDRLPVTPAASPEPVYANPRQEPGSDGGERHHHDHWCGTAGIVAALGELRRLGDEVEGLVLEGRLGYLQY</sequence>
<dbReference type="STRING" id="573729.G2QIK5"/>
<dbReference type="InParanoid" id="G2QIK5"/>
<evidence type="ECO:0000313" key="3">
    <source>
        <dbReference type="Proteomes" id="UP000007322"/>
    </source>
</evidence>
<accession>G2QIK5</accession>
<dbReference type="Proteomes" id="UP000007322">
    <property type="component" value="Chromosome 5"/>
</dbReference>
<dbReference type="OMA" id="ESATYLQ"/>
<feature type="region of interest" description="Disordered" evidence="1">
    <location>
        <begin position="332"/>
        <end position="406"/>
    </location>
</feature>
<gene>
    <name evidence="2" type="ORF">MYCTH_2307921</name>
</gene>
<protein>
    <recommendedName>
        <fullName evidence="4">BTB domain-containing protein</fullName>
    </recommendedName>
</protein>
<evidence type="ECO:0000313" key="2">
    <source>
        <dbReference type="EMBL" id="AEO59536.1"/>
    </source>
</evidence>